<name>A0A830D0U1_9LAMI</name>
<evidence type="ECO:0000313" key="2">
    <source>
        <dbReference type="EMBL" id="GFQ02045.1"/>
    </source>
</evidence>
<protein>
    <recommendedName>
        <fullName evidence="4">Transmembrane protein</fullName>
    </recommendedName>
</protein>
<dbReference type="Proteomes" id="UP000653305">
    <property type="component" value="Unassembled WGS sequence"/>
</dbReference>
<feature type="transmembrane region" description="Helical" evidence="1">
    <location>
        <begin position="171"/>
        <end position="190"/>
    </location>
</feature>
<evidence type="ECO:0000313" key="3">
    <source>
        <dbReference type="Proteomes" id="UP000653305"/>
    </source>
</evidence>
<dbReference type="PANTHER" id="PTHR33133">
    <property type="entry name" value="OS08G0107100 PROTEIN-RELATED"/>
    <property type="match status" value="1"/>
</dbReference>
<keyword evidence="1" id="KW-0472">Membrane</keyword>
<accession>A0A830D0U1</accession>
<dbReference type="PANTHER" id="PTHR33133:SF7">
    <property type="entry name" value="F26K24.10 PROTEIN-RELATED"/>
    <property type="match status" value="1"/>
</dbReference>
<reference evidence="2" key="1">
    <citation type="submission" date="2020-07" db="EMBL/GenBank/DDBJ databases">
        <title>Ethylene signaling mediates host invasion by parasitic plants.</title>
        <authorList>
            <person name="Yoshida S."/>
        </authorList>
    </citation>
    <scope>NUCLEOTIDE SEQUENCE</scope>
    <source>
        <strain evidence="2">Okayama</strain>
    </source>
</reference>
<comment type="caution">
    <text evidence="2">The sequence shown here is derived from an EMBL/GenBank/DDBJ whole genome shotgun (WGS) entry which is preliminary data.</text>
</comment>
<keyword evidence="1" id="KW-0812">Transmembrane</keyword>
<dbReference type="OrthoDB" id="1934322at2759"/>
<evidence type="ECO:0008006" key="4">
    <source>
        <dbReference type="Google" id="ProtNLM"/>
    </source>
</evidence>
<feature type="transmembrane region" description="Helical" evidence="1">
    <location>
        <begin position="121"/>
        <end position="151"/>
    </location>
</feature>
<sequence length="313" mass="34994">MSTHSPSLWKILSETWRIITAHTRHYSALSALFLLPISFAAMLYPFISQPASLHFHHLQSLFTISTPTPQNPPASNSQLLISILYILSAVLFSLCAYPSITYTTFAAFYNKPVEFIPSLKSILVSFFPLLATLFITQIILGLIIIAFGVLMLVAYNGLVMFGLDMDYDTQYFLAFIIVIAVILVMVLIYFQVEWYLSRAVVVLESKWGFAPLKRSSYLVKGTRKVALWMVLLFEAIGGVLLVWYLNVVAKRGGVSKEWVCVQMVVYVVLTTVLPLYAMVANTVLFIYCKASRGETADVINEEAGGEYVALPIA</sequence>
<keyword evidence="3" id="KW-1185">Reference proteome</keyword>
<gene>
    <name evidence="2" type="ORF">PHJA_002348400</name>
</gene>
<feature type="transmembrane region" description="Helical" evidence="1">
    <location>
        <begin position="26"/>
        <end position="47"/>
    </location>
</feature>
<dbReference type="AlphaFoldDB" id="A0A830D0U1"/>
<feature type="transmembrane region" description="Helical" evidence="1">
    <location>
        <begin position="79"/>
        <end position="109"/>
    </location>
</feature>
<keyword evidence="1" id="KW-1133">Transmembrane helix</keyword>
<feature type="transmembrane region" description="Helical" evidence="1">
    <location>
        <begin position="225"/>
        <end position="245"/>
    </location>
</feature>
<proteinExistence type="predicted"/>
<evidence type="ECO:0000256" key="1">
    <source>
        <dbReference type="SAM" id="Phobius"/>
    </source>
</evidence>
<feature type="transmembrane region" description="Helical" evidence="1">
    <location>
        <begin position="265"/>
        <end position="287"/>
    </location>
</feature>
<organism evidence="2 3">
    <name type="scientific">Phtheirospermum japonicum</name>
    <dbReference type="NCBI Taxonomy" id="374723"/>
    <lineage>
        <taxon>Eukaryota</taxon>
        <taxon>Viridiplantae</taxon>
        <taxon>Streptophyta</taxon>
        <taxon>Embryophyta</taxon>
        <taxon>Tracheophyta</taxon>
        <taxon>Spermatophyta</taxon>
        <taxon>Magnoliopsida</taxon>
        <taxon>eudicotyledons</taxon>
        <taxon>Gunneridae</taxon>
        <taxon>Pentapetalae</taxon>
        <taxon>asterids</taxon>
        <taxon>lamiids</taxon>
        <taxon>Lamiales</taxon>
        <taxon>Orobanchaceae</taxon>
        <taxon>Orobanchaceae incertae sedis</taxon>
        <taxon>Phtheirospermum</taxon>
    </lineage>
</organism>
<dbReference type="EMBL" id="BMAC01000724">
    <property type="protein sequence ID" value="GFQ02045.1"/>
    <property type="molecule type" value="Genomic_DNA"/>
</dbReference>